<feature type="domain" description="HD-GYP" evidence="1">
    <location>
        <begin position="14"/>
        <end position="209"/>
    </location>
</feature>
<dbReference type="GO" id="GO:0008081">
    <property type="term" value="F:phosphoric diester hydrolase activity"/>
    <property type="evidence" value="ECO:0007669"/>
    <property type="project" value="UniProtKB-ARBA"/>
</dbReference>
<dbReference type="PROSITE" id="PS51832">
    <property type="entry name" value="HD_GYP"/>
    <property type="match status" value="1"/>
</dbReference>
<proteinExistence type="predicted"/>
<dbReference type="CDD" id="cd00077">
    <property type="entry name" value="HDc"/>
    <property type="match status" value="1"/>
</dbReference>
<protein>
    <recommendedName>
        <fullName evidence="1">HD-GYP domain-containing protein</fullName>
    </recommendedName>
</protein>
<gene>
    <name evidence="2" type="ORF">AUQ44_13500</name>
</gene>
<dbReference type="PANTHER" id="PTHR43155">
    <property type="entry name" value="CYCLIC DI-GMP PHOSPHODIESTERASE PA4108-RELATED"/>
    <property type="match status" value="1"/>
</dbReference>
<evidence type="ECO:0000259" key="1">
    <source>
        <dbReference type="PROSITE" id="PS51832"/>
    </source>
</evidence>
<dbReference type="AlphaFoldDB" id="A0A151JK41"/>
<dbReference type="SMART" id="SM00471">
    <property type="entry name" value="HDc"/>
    <property type="match status" value="1"/>
</dbReference>
<sequence length="294" mass="32803">MSLWKNLFTSRTTDREKLLESLLILAWVVEAKDPYTGGHLWRVSKYANLLAKAMSLDGKTIARVTLGGFLHDLGKISVPDNILTKQGALTDEEYSVIKTHPTEGVRLIFNHPLSAIVIESIGLHHERFDGKGYPNGMARDAIPIEAKIVAVCDAFDAMTSQRSYRGAMSKEKALAIIQDNLGTQFDPTVGKRFIELGNRSKFDEIILHSDDHIPLHNCPTCGPTITQYRSDKVGSTLHCPVCLSQVELINEGQKINIKPTMNTVSKDQKREPDYQLIKNVIVQTIKNTPIEDLL</sequence>
<organism evidence="2 3">
    <name type="scientific">Vibrio cidicii</name>
    <dbReference type="NCBI Taxonomy" id="1763883"/>
    <lineage>
        <taxon>Bacteria</taxon>
        <taxon>Pseudomonadati</taxon>
        <taxon>Pseudomonadota</taxon>
        <taxon>Gammaproteobacteria</taxon>
        <taxon>Vibrionales</taxon>
        <taxon>Vibrionaceae</taxon>
        <taxon>Vibrio</taxon>
    </lineage>
</organism>
<dbReference type="Pfam" id="PF13487">
    <property type="entry name" value="HD_5"/>
    <property type="match status" value="1"/>
</dbReference>
<comment type="caution">
    <text evidence="2">The sequence shown here is derived from an EMBL/GenBank/DDBJ whole genome shotgun (WGS) entry which is preliminary data.</text>
</comment>
<dbReference type="InterPro" id="IPR037522">
    <property type="entry name" value="HD_GYP_dom"/>
</dbReference>
<name>A0A151JK41_9VIBR</name>
<evidence type="ECO:0000313" key="3">
    <source>
        <dbReference type="Proteomes" id="UP000075349"/>
    </source>
</evidence>
<reference evidence="3" key="1">
    <citation type="submission" date="2015-12" db="EMBL/GenBank/DDBJ databases">
        <authorList>
            <person name="Tarr C.L."/>
            <person name="Gladney L.M."/>
        </authorList>
    </citation>
    <scope>NUCLEOTIDE SEQUENCE [LARGE SCALE GENOMIC DNA]</scope>
    <source>
        <strain evidence="3">2756-81</strain>
    </source>
</reference>
<dbReference type="Gene3D" id="1.10.3210.10">
    <property type="entry name" value="Hypothetical protein af1432"/>
    <property type="match status" value="1"/>
</dbReference>
<accession>A0A151JK41</accession>
<dbReference type="PANTHER" id="PTHR43155:SF2">
    <property type="entry name" value="CYCLIC DI-GMP PHOSPHODIESTERASE PA4108"/>
    <property type="match status" value="1"/>
</dbReference>
<dbReference type="InterPro" id="IPR003607">
    <property type="entry name" value="HD/PDEase_dom"/>
</dbReference>
<dbReference type="Proteomes" id="UP000075349">
    <property type="component" value="Unassembled WGS sequence"/>
</dbReference>
<dbReference type="SUPFAM" id="SSF109604">
    <property type="entry name" value="HD-domain/PDEase-like"/>
    <property type="match status" value="1"/>
</dbReference>
<evidence type="ECO:0000313" key="2">
    <source>
        <dbReference type="EMBL" id="KYN26161.1"/>
    </source>
</evidence>
<dbReference type="EMBL" id="LOMK01000001">
    <property type="protein sequence ID" value="KYN26161.1"/>
    <property type="molecule type" value="Genomic_DNA"/>
</dbReference>